<dbReference type="InterPro" id="IPR006143">
    <property type="entry name" value="RND_pump_MFP"/>
</dbReference>
<dbReference type="OrthoDB" id="9778796at2"/>
<dbReference type="Pfam" id="PF25917">
    <property type="entry name" value="BSH_RND"/>
    <property type="match status" value="1"/>
</dbReference>
<evidence type="ECO:0000256" key="2">
    <source>
        <dbReference type="SAM" id="SignalP"/>
    </source>
</evidence>
<evidence type="ECO:0000313" key="4">
    <source>
        <dbReference type="EMBL" id="TDO97545.1"/>
    </source>
</evidence>
<dbReference type="PANTHER" id="PTHR30469:SF15">
    <property type="entry name" value="HLYD FAMILY OF SECRETION PROTEINS"/>
    <property type="match status" value="1"/>
</dbReference>
<comment type="caution">
    <text evidence="4">The sequence shown here is derived from an EMBL/GenBank/DDBJ whole genome shotgun (WGS) entry which is preliminary data.</text>
</comment>
<dbReference type="Gene3D" id="2.40.30.170">
    <property type="match status" value="1"/>
</dbReference>
<dbReference type="EMBL" id="SNXC01000012">
    <property type="protein sequence ID" value="TDO97545.1"/>
    <property type="molecule type" value="Genomic_DNA"/>
</dbReference>
<dbReference type="SUPFAM" id="SSF111369">
    <property type="entry name" value="HlyD-like secretion proteins"/>
    <property type="match status" value="1"/>
</dbReference>
<dbReference type="GO" id="GO:0015562">
    <property type="term" value="F:efflux transmembrane transporter activity"/>
    <property type="evidence" value="ECO:0007669"/>
    <property type="project" value="TreeGrafter"/>
</dbReference>
<feature type="chain" id="PRO_5020466083" evidence="2">
    <location>
        <begin position="26"/>
        <end position="271"/>
    </location>
</feature>
<dbReference type="AlphaFoldDB" id="A0A4R6M981"/>
<dbReference type="InterPro" id="IPR058625">
    <property type="entry name" value="MdtA-like_BSH"/>
</dbReference>
<dbReference type="GO" id="GO:1990281">
    <property type="term" value="C:efflux pump complex"/>
    <property type="evidence" value="ECO:0007669"/>
    <property type="project" value="TreeGrafter"/>
</dbReference>
<dbReference type="PANTHER" id="PTHR30469">
    <property type="entry name" value="MULTIDRUG RESISTANCE PROTEIN MDTA"/>
    <property type="match status" value="1"/>
</dbReference>
<dbReference type="Proteomes" id="UP000294656">
    <property type="component" value="Unassembled WGS sequence"/>
</dbReference>
<keyword evidence="5" id="KW-1185">Reference proteome</keyword>
<reference evidence="4 5" key="1">
    <citation type="submission" date="2019-03" db="EMBL/GenBank/DDBJ databases">
        <title>Genomic Encyclopedia of Type Strains, Phase III (KMG-III): the genomes of soil and plant-associated and newly described type strains.</title>
        <authorList>
            <person name="Whitman W."/>
        </authorList>
    </citation>
    <scope>NUCLEOTIDE SEQUENCE [LARGE SCALE GENOMIC DNA]</scope>
    <source>
        <strain evidence="4 5">CECT 7378</strain>
    </source>
</reference>
<protein>
    <submittedName>
        <fullName evidence="4">RND family efflux transporter MFP subunit</fullName>
    </submittedName>
</protein>
<comment type="similarity">
    <text evidence="1">Belongs to the membrane fusion protein (MFP) (TC 8.A.1) family.</text>
</comment>
<organism evidence="4 5">
    <name type="scientific">Marinomonas balearica</name>
    <dbReference type="NCBI Taxonomy" id="491947"/>
    <lineage>
        <taxon>Bacteria</taxon>
        <taxon>Pseudomonadati</taxon>
        <taxon>Pseudomonadota</taxon>
        <taxon>Gammaproteobacteria</taxon>
        <taxon>Oceanospirillales</taxon>
        <taxon>Oceanospirillaceae</taxon>
        <taxon>Marinomonas</taxon>
    </lineage>
</organism>
<keyword evidence="2" id="KW-0732">Signal</keyword>
<dbReference type="NCBIfam" id="TIGR01730">
    <property type="entry name" value="RND_mfp"/>
    <property type="match status" value="1"/>
</dbReference>
<evidence type="ECO:0000259" key="3">
    <source>
        <dbReference type="Pfam" id="PF25917"/>
    </source>
</evidence>
<name>A0A4R6M981_9GAMM</name>
<feature type="domain" description="Multidrug resistance protein MdtA-like barrel-sandwich hybrid" evidence="3">
    <location>
        <begin position="57"/>
        <end position="175"/>
    </location>
</feature>
<evidence type="ECO:0000256" key="1">
    <source>
        <dbReference type="ARBA" id="ARBA00009477"/>
    </source>
</evidence>
<dbReference type="RefSeq" id="WP_133504105.1">
    <property type="nucleotide sequence ID" value="NZ_SNXC01000012.1"/>
</dbReference>
<feature type="signal peptide" evidence="2">
    <location>
        <begin position="1"/>
        <end position="25"/>
    </location>
</feature>
<proteinExistence type="inferred from homology"/>
<gene>
    <name evidence="4" type="ORF">DFP79_2366</name>
</gene>
<accession>A0A4R6M981</accession>
<sequence length="271" mass="30118">MSVYCRTRSCVTFVLGMMLSGVLNANTLLKDNEPLGAKWVSQPTIRVQLNAKDRAVLSSQLSGRIKTLTLKEGQSFKKGQTLVEFDCDIYKAKLDYAKAAAQAAEQKRAVAKRLDNLQSISVMEVNQAESDALMAQAERRIGEIMVNRCGVYAPFNGRVVKRLVQQGEFVSEGEPILEVYNSKVFEVALIVPSRWISDIKIGHAFQVKLDETQQMYNAKVTRLGAVIDPLSQSFTVFGEILKTPNVRLIPGMSGNAYFDPSQWTSTTESVR</sequence>
<dbReference type="Gene3D" id="1.10.287.470">
    <property type="entry name" value="Helix hairpin bin"/>
    <property type="match status" value="1"/>
</dbReference>
<dbReference type="Gene3D" id="2.40.50.100">
    <property type="match status" value="1"/>
</dbReference>
<evidence type="ECO:0000313" key="5">
    <source>
        <dbReference type="Proteomes" id="UP000294656"/>
    </source>
</evidence>